<proteinExistence type="predicted"/>
<evidence type="ECO:0000313" key="2">
    <source>
        <dbReference type="Proteomes" id="UP000269221"/>
    </source>
</evidence>
<accession>A0A3M0KTJ8</accession>
<sequence length="91" mass="10487">MNSLLNKIPDVKNVRNDFYRKSHGKRKKEEELPNELSLTHAGNHSSYLYIFPLLADGPQGSQYPELEDHGYKNDQIPDPELVQDLLLQLDP</sequence>
<reference evidence="1 2" key="1">
    <citation type="submission" date="2018-07" db="EMBL/GenBank/DDBJ databases">
        <title>A high quality draft genome assembly of the barn swallow (H. rustica rustica).</title>
        <authorList>
            <person name="Formenti G."/>
            <person name="Chiara M."/>
            <person name="Poveda L."/>
            <person name="Francoijs K.-J."/>
            <person name="Bonisoli-Alquati A."/>
            <person name="Canova L."/>
            <person name="Gianfranceschi L."/>
            <person name="Horner D.S."/>
            <person name="Saino N."/>
        </authorList>
    </citation>
    <scope>NUCLEOTIDE SEQUENCE [LARGE SCALE GENOMIC DNA]</scope>
    <source>
        <strain evidence="1">Chelidonia</strain>
        <tissue evidence="1">Blood</tissue>
    </source>
</reference>
<dbReference type="Proteomes" id="UP000269221">
    <property type="component" value="Unassembled WGS sequence"/>
</dbReference>
<name>A0A3M0KTJ8_HIRRU</name>
<organism evidence="1 2">
    <name type="scientific">Hirundo rustica rustica</name>
    <dbReference type="NCBI Taxonomy" id="333673"/>
    <lineage>
        <taxon>Eukaryota</taxon>
        <taxon>Metazoa</taxon>
        <taxon>Chordata</taxon>
        <taxon>Craniata</taxon>
        <taxon>Vertebrata</taxon>
        <taxon>Euteleostomi</taxon>
        <taxon>Archelosauria</taxon>
        <taxon>Archosauria</taxon>
        <taxon>Dinosauria</taxon>
        <taxon>Saurischia</taxon>
        <taxon>Theropoda</taxon>
        <taxon>Coelurosauria</taxon>
        <taxon>Aves</taxon>
        <taxon>Neognathae</taxon>
        <taxon>Neoaves</taxon>
        <taxon>Telluraves</taxon>
        <taxon>Australaves</taxon>
        <taxon>Passeriformes</taxon>
        <taxon>Sylvioidea</taxon>
        <taxon>Hirundinidae</taxon>
        <taxon>Hirundo</taxon>
    </lineage>
</organism>
<dbReference type="AlphaFoldDB" id="A0A3M0KTJ8"/>
<evidence type="ECO:0000313" key="1">
    <source>
        <dbReference type="EMBL" id="RMC14080.1"/>
    </source>
</evidence>
<dbReference type="EMBL" id="QRBI01000105">
    <property type="protein sequence ID" value="RMC14080.1"/>
    <property type="molecule type" value="Genomic_DNA"/>
</dbReference>
<keyword evidence="2" id="KW-1185">Reference proteome</keyword>
<comment type="caution">
    <text evidence="1">The sequence shown here is derived from an EMBL/GenBank/DDBJ whole genome shotgun (WGS) entry which is preliminary data.</text>
</comment>
<protein>
    <submittedName>
        <fullName evidence="1">Uncharacterized protein</fullName>
    </submittedName>
</protein>
<gene>
    <name evidence="1" type="ORF">DUI87_09168</name>
</gene>